<feature type="region of interest" description="Disordered" evidence="7">
    <location>
        <begin position="474"/>
        <end position="595"/>
    </location>
</feature>
<sequence length="1125" mass="123078">MESGSERNAGLDSEPRVKAGLESGSERNAGLDSEPRVKAGLESGSERNAGLDSEPRVKAGLESGSERNAGLDSAPRVKAGLESGSERNAGLDSAPRVKAGLESGSERNAGLDSAPRGKSGLESGENWIPEDVAQWLDHIGVSNEAEPDGGLSLYHSFPGAFALEDVIQCPTETVPFTINNEPTSMTTHPPLLSIHRTSTPAREPGDAALAFVSHRCVSAMRGEEDEVLSSTIQEQTSYEGGWGPQSDNLNPMQPSQVASPPLLQQPPSSPDCSSAPTSDSQLPPYPLTFPHRPLAHPQFPQLRWARQEPQGQEQQADGSSLEKHGPLQPPLPHPQPPQTSLQPSLEELPSYEQAKAQSQGQHHYQDQLYYTLEDQESLPSPSHTPDSQHSAWTSLAPNSPSETSSLDTNTDPSPFPSPSPPLGPQQGFMSDGDEAEGLSIWGGGANGDSTLRQLKQGHVYSLSQRILQISIETNGTSNLPSSNRSPSYPPPLNITPLTGSVDPRGPPPEYPFKPTQPPSCSPSGKPQPPSSHSELGPPFIDPPSSTIMDWSTAQPTRAESNPPPEYQSRRHHPGTLGCPSVQYHHSPTPSQTHTSTLLPNIQAQTSTLVSQLQPQPQQPSPGPSGVEVVMAAKVQQMVQLLCEENQTLRHELLTHREKASKLHWLEEELQRISEEYDWLMKSSSKREGLDRTMRCKLEGEIRRLTVFNRDLRDRLETANQQLACCEPEGEEDGHAAELRDGLIEKERLEEEVEKQQRRAERLESALSSAQQRALHLEEELRVKCVYAARVEGLQHAVVQLQTACEKREQLERRLRTRLERELHTLRTQQRVCGGVLGTTGPGGGVGEGSAPALRELLRQREERVLALEADSTRWEQKYLQENAMRHFNMETAATANTHRDPLVVHSRSGSYSEMTGCTLCQEDDVQQATRRCNDMEHRIRNLYAQLIEKDALIKVLQQRNSRGDLSALRPARSTPSISLATGLHPRQASQTDERKERNLLPSLPLLSSPPSSLSTTSSLPSTLAFSSTLPYSTIPSYSSTLPLSASLQFSTLPLSSSLPSTPLLSSHSKTGSRDSSTQTDKGSESLKVLPLPSRAWLGLARTQRTDKTRTQPPHRPGTDLVEILI</sequence>
<dbReference type="GO" id="GO:0030036">
    <property type="term" value="P:actin cytoskeleton organization"/>
    <property type="evidence" value="ECO:0007669"/>
    <property type="project" value="TreeGrafter"/>
</dbReference>
<evidence type="ECO:0000313" key="9">
    <source>
        <dbReference type="Ensembl" id="ENSSTUP00000069100.1"/>
    </source>
</evidence>
<comment type="subcellular location">
    <subcellularLocation>
        <location evidence="1">Cell junction</location>
    </subcellularLocation>
</comment>
<evidence type="ECO:0000256" key="4">
    <source>
        <dbReference type="ARBA" id="ARBA00022949"/>
    </source>
</evidence>
<feature type="compositionally biased region" description="Polar residues" evidence="7">
    <location>
        <begin position="309"/>
        <end position="318"/>
    </location>
</feature>
<feature type="compositionally biased region" description="Pro residues" evidence="7">
    <location>
        <begin position="504"/>
        <end position="529"/>
    </location>
</feature>
<evidence type="ECO:0000256" key="1">
    <source>
        <dbReference type="ARBA" id="ARBA00004282"/>
    </source>
</evidence>
<dbReference type="Ensembl" id="ENSSTUT00000073415.1">
    <property type="protein sequence ID" value="ENSSTUP00000069100.1"/>
    <property type="gene ID" value="ENSSTUG00000030356.1"/>
</dbReference>
<keyword evidence="3" id="KW-0597">Phosphoprotein</keyword>
<dbReference type="Proteomes" id="UP000472277">
    <property type="component" value="Chromosome 26"/>
</dbReference>
<protein>
    <submittedName>
        <fullName evidence="9">Angiomotin-like protein 1</fullName>
    </submittedName>
</protein>
<dbReference type="InterPro" id="IPR051747">
    <property type="entry name" value="Angiomotin-like"/>
</dbReference>
<keyword evidence="10" id="KW-1185">Reference proteome</keyword>
<dbReference type="RefSeq" id="XP_029571726.1">
    <property type="nucleotide sequence ID" value="XM_029715866.1"/>
</dbReference>
<feature type="compositionally biased region" description="Low complexity" evidence="7">
    <location>
        <begin position="270"/>
        <end position="280"/>
    </location>
</feature>
<dbReference type="PANTHER" id="PTHR14826">
    <property type="entry name" value="ANGIOMOTIN"/>
    <property type="match status" value="1"/>
</dbReference>
<feature type="compositionally biased region" description="Low complexity" evidence="7">
    <location>
        <begin position="584"/>
        <end position="595"/>
    </location>
</feature>
<keyword evidence="5 6" id="KW-0175">Coiled coil</keyword>
<dbReference type="GO" id="GO:0005886">
    <property type="term" value="C:plasma membrane"/>
    <property type="evidence" value="ECO:0007669"/>
    <property type="project" value="TreeGrafter"/>
</dbReference>
<dbReference type="InterPro" id="IPR009114">
    <property type="entry name" value="Angiomotin"/>
</dbReference>
<dbReference type="GeneID" id="115163725"/>
<dbReference type="RefSeq" id="XP_029571727.1">
    <property type="nucleotide sequence ID" value="XM_029715867.1"/>
</dbReference>
<dbReference type="GO" id="GO:0005923">
    <property type="term" value="C:bicellular tight junction"/>
    <property type="evidence" value="ECO:0007669"/>
    <property type="project" value="TreeGrafter"/>
</dbReference>
<feature type="domain" description="Angiomotin C-terminal" evidence="8">
    <location>
        <begin position="786"/>
        <end position="990"/>
    </location>
</feature>
<reference evidence="9" key="1">
    <citation type="submission" date="2025-08" db="UniProtKB">
        <authorList>
            <consortium name="Ensembl"/>
        </authorList>
    </citation>
    <scope>IDENTIFICATION</scope>
</reference>
<proteinExistence type="inferred from homology"/>
<feature type="compositionally biased region" description="Polar residues" evidence="7">
    <location>
        <begin position="543"/>
        <end position="559"/>
    </location>
</feature>
<feature type="compositionally biased region" description="Low complexity" evidence="7">
    <location>
        <begin position="477"/>
        <end position="486"/>
    </location>
</feature>
<evidence type="ECO:0000313" key="10">
    <source>
        <dbReference type="Proteomes" id="UP000472277"/>
    </source>
</evidence>
<organism evidence="9 10">
    <name type="scientific">Salmo trutta</name>
    <name type="common">Brown trout</name>
    <dbReference type="NCBI Taxonomy" id="8032"/>
    <lineage>
        <taxon>Eukaryota</taxon>
        <taxon>Metazoa</taxon>
        <taxon>Chordata</taxon>
        <taxon>Craniata</taxon>
        <taxon>Vertebrata</taxon>
        <taxon>Euteleostomi</taxon>
        <taxon>Actinopterygii</taxon>
        <taxon>Neopterygii</taxon>
        <taxon>Teleostei</taxon>
        <taxon>Protacanthopterygii</taxon>
        <taxon>Salmoniformes</taxon>
        <taxon>Salmonidae</taxon>
        <taxon>Salmoninae</taxon>
        <taxon>Salmo</taxon>
    </lineage>
</organism>
<feature type="compositionally biased region" description="Low complexity" evidence="7">
    <location>
        <begin position="253"/>
        <end position="262"/>
    </location>
</feature>
<evidence type="ECO:0000256" key="7">
    <source>
        <dbReference type="SAM" id="MobiDB-lite"/>
    </source>
</evidence>
<keyword evidence="4" id="KW-0965">Cell junction</keyword>
<dbReference type="GO" id="GO:0003365">
    <property type="term" value="P:establishment of cell polarity involved in ameboidal cell migration"/>
    <property type="evidence" value="ECO:0007669"/>
    <property type="project" value="TreeGrafter"/>
</dbReference>
<feature type="compositionally biased region" description="Low complexity" evidence="7">
    <location>
        <begin position="1056"/>
        <end position="1066"/>
    </location>
</feature>
<dbReference type="InterPro" id="IPR024646">
    <property type="entry name" value="Angiomotin_C"/>
</dbReference>
<dbReference type="PANTHER" id="PTHR14826:SF14">
    <property type="entry name" value="ANGIOMOTIN_C DOMAIN-CONTAINING PROTEIN"/>
    <property type="match status" value="1"/>
</dbReference>
<evidence type="ECO:0000256" key="6">
    <source>
        <dbReference type="SAM" id="Coils"/>
    </source>
</evidence>
<evidence type="ECO:0000256" key="2">
    <source>
        <dbReference type="ARBA" id="ARBA00010300"/>
    </source>
</evidence>
<feature type="compositionally biased region" description="Polar residues" evidence="7">
    <location>
        <begin position="1067"/>
        <end position="1080"/>
    </location>
</feature>
<comment type="similarity">
    <text evidence="2">Belongs to the angiomotin family.</text>
</comment>
<feature type="coiled-coil region" evidence="6">
    <location>
        <begin position="735"/>
        <end position="820"/>
    </location>
</feature>
<reference evidence="9" key="2">
    <citation type="submission" date="2025-09" db="UniProtKB">
        <authorList>
            <consortium name="Ensembl"/>
        </authorList>
    </citation>
    <scope>IDENTIFICATION</scope>
</reference>
<name>A0A674BCA2_SALTR</name>
<feature type="region of interest" description="Disordered" evidence="7">
    <location>
        <begin position="1056"/>
        <end position="1087"/>
    </location>
</feature>
<evidence type="ECO:0000256" key="3">
    <source>
        <dbReference type="ARBA" id="ARBA00022553"/>
    </source>
</evidence>
<feature type="compositionally biased region" description="Pro residues" evidence="7">
    <location>
        <begin position="327"/>
        <end position="337"/>
    </location>
</feature>
<feature type="region of interest" description="Disordered" evidence="7">
    <location>
        <begin position="964"/>
        <end position="994"/>
    </location>
</feature>
<gene>
    <name evidence="9" type="primary">LOC115163725</name>
</gene>
<feature type="compositionally biased region" description="Polar residues" evidence="7">
    <location>
        <begin position="377"/>
        <end position="411"/>
    </location>
</feature>
<evidence type="ECO:0000256" key="5">
    <source>
        <dbReference type="ARBA" id="ARBA00023054"/>
    </source>
</evidence>
<evidence type="ECO:0000259" key="8">
    <source>
        <dbReference type="Pfam" id="PF12240"/>
    </source>
</evidence>
<dbReference type="KEGG" id="stru:115163725"/>
<dbReference type="OMA" id="GSYSDGC"/>
<dbReference type="GO" id="GO:0001525">
    <property type="term" value="P:angiogenesis"/>
    <property type="evidence" value="ECO:0007669"/>
    <property type="project" value="TreeGrafter"/>
</dbReference>
<dbReference type="InParanoid" id="A0A674BCA2"/>
<feature type="compositionally biased region" description="Pro residues" evidence="7">
    <location>
        <begin position="413"/>
        <end position="423"/>
    </location>
</feature>
<dbReference type="GeneTree" id="ENSGT00940000160158"/>
<dbReference type="GO" id="GO:0030334">
    <property type="term" value="P:regulation of cell migration"/>
    <property type="evidence" value="ECO:0007669"/>
    <property type="project" value="TreeGrafter"/>
</dbReference>
<feature type="region of interest" description="Disordered" evidence="7">
    <location>
        <begin position="1"/>
        <end position="126"/>
    </location>
</feature>
<dbReference type="Pfam" id="PF12240">
    <property type="entry name" value="Angiomotin_C"/>
    <property type="match status" value="1"/>
</dbReference>
<dbReference type="AlphaFoldDB" id="A0A674BCA2"/>
<accession>A0A674BCA2</accession>
<feature type="region of interest" description="Disordered" evidence="7">
    <location>
        <begin position="224"/>
        <end position="450"/>
    </location>
</feature>
<feature type="compositionally biased region" description="Polar residues" evidence="7">
    <location>
        <begin position="228"/>
        <end position="238"/>
    </location>
</feature>
<dbReference type="GO" id="GO:0031410">
    <property type="term" value="C:cytoplasmic vesicle"/>
    <property type="evidence" value="ECO:0007669"/>
    <property type="project" value="TreeGrafter"/>
</dbReference>
<dbReference type="OrthoDB" id="5974715at2759"/>
<dbReference type="GO" id="GO:0035329">
    <property type="term" value="P:hippo signaling"/>
    <property type="evidence" value="ECO:0007669"/>
    <property type="project" value="TreeGrafter"/>
</dbReference>
<dbReference type="PRINTS" id="PR01807">
    <property type="entry name" value="ANGIOMOTIN"/>
</dbReference>